<dbReference type="Gene3D" id="3.30.420.10">
    <property type="entry name" value="Ribonuclease H-like superfamily/Ribonuclease H"/>
    <property type="match status" value="1"/>
</dbReference>
<organism evidence="1">
    <name type="scientific">Aphanomyces astaci</name>
    <name type="common">Crayfish plague agent</name>
    <dbReference type="NCBI Taxonomy" id="112090"/>
    <lineage>
        <taxon>Eukaryota</taxon>
        <taxon>Sar</taxon>
        <taxon>Stramenopiles</taxon>
        <taxon>Oomycota</taxon>
        <taxon>Saprolegniomycetes</taxon>
        <taxon>Saprolegniales</taxon>
        <taxon>Verrucalvaceae</taxon>
        <taxon>Aphanomyces</taxon>
    </lineage>
</organism>
<protein>
    <submittedName>
        <fullName evidence="1">Uncharacterized protein</fullName>
    </submittedName>
</protein>
<proteinExistence type="predicted"/>
<dbReference type="RefSeq" id="XP_009846392.1">
    <property type="nucleotide sequence ID" value="XM_009848090.1"/>
</dbReference>
<dbReference type="PANTHER" id="PTHR47169">
    <property type="entry name" value="OS01G0541250 PROTEIN"/>
    <property type="match status" value="1"/>
</dbReference>
<dbReference type="AlphaFoldDB" id="W4FBF2"/>
<dbReference type="OrthoDB" id="900315at2759"/>
<dbReference type="VEuPathDB" id="FungiDB:H257_18943"/>
<dbReference type="EMBL" id="KI913389">
    <property type="protein sequence ID" value="ETV64126.1"/>
    <property type="molecule type" value="Genomic_DNA"/>
</dbReference>
<name>W4FBF2_APHAT</name>
<evidence type="ECO:0000313" key="1">
    <source>
        <dbReference type="EMBL" id="ETV64126.1"/>
    </source>
</evidence>
<dbReference type="InterPro" id="IPR036397">
    <property type="entry name" value="RNaseH_sf"/>
</dbReference>
<accession>W4FBF2</accession>
<dbReference type="GeneID" id="20820939"/>
<gene>
    <name evidence="1" type="ORF">H257_18943</name>
</gene>
<sequence length="132" mass="15226">MTRVKKTLYLLPGEIPPHRNTKSNRFITKNNSKNEWFDGKIGTWHFTDTVPAQHSSRNRRSGALVTIPKTVTREAYRNMLVNNVLPAIKAKWPQNTNTRVYLQYDNARPHVLTSDKVVMAACRYANLPIHLI</sequence>
<dbReference type="GO" id="GO:0003676">
    <property type="term" value="F:nucleic acid binding"/>
    <property type="evidence" value="ECO:0007669"/>
    <property type="project" value="InterPro"/>
</dbReference>
<reference evidence="1" key="1">
    <citation type="submission" date="2013-12" db="EMBL/GenBank/DDBJ databases">
        <title>The Genome Sequence of Aphanomyces astaci APO3.</title>
        <authorList>
            <consortium name="The Broad Institute Genomics Platform"/>
            <person name="Russ C."/>
            <person name="Tyler B."/>
            <person name="van West P."/>
            <person name="Dieguez-Uribeondo J."/>
            <person name="Young S.K."/>
            <person name="Zeng Q."/>
            <person name="Gargeya S."/>
            <person name="Fitzgerald M."/>
            <person name="Abouelleil A."/>
            <person name="Alvarado L."/>
            <person name="Chapman S.B."/>
            <person name="Gainer-Dewar J."/>
            <person name="Goldberg J."/>
            <person name="Griggs A."/>
            <person name="Gujja S."/>
            <person name="Hansen M."/>
            <person name="Howarth C."/>
            <person name="Imamovic A."/>
            <person name="Ireland A."/>
            <person name="Larimer J."/>
            <person name="McCowan C."/>
            <person name="Murphy C."/>
            <person name="Pearson M."/>
            <person name="Poon T.W."/>
            <person name="Priest M."/>
            <person name="Roberts A."/>
            <person name="Saif S."/>
            <person name="Shea T."/>
            <person name="Sykes S."/>
            <person name="Wortman J."/>
            <person name="Nusbaum C."/>
            <person name="Birren B."/>
        </authorList>
    </citation>
    <scope>NUCLEOTIDE SEQUENCE [LARGE SCALE GENOMIC DNA]</scope>
    <source>
        <strain evidence="1">APO3</strain>
    </source>
</reference>